<gene>
    <name evidence="2" type="ORF">C9374_012207</name>
</gene>
<evidence type="ECO:0000313" key="2">
    <source>
        <dbReference type="EMBL" id="KAG2373341.1"/>
    </source>
</evidence>
<dbReference type="InterPro" id="IPR036047">
    <property type="entry name" value="F-box-like_dom_sf"/>
</dbReference>
<name>A0AA88KEL9_NAELO</name>
<reference evidence="2 3" key="1">
    <citation type="journal article" date="2018" name="BMC Genomics">
        <title>The genome of Naegleria lovaniensis, the basis for a comparative approach to unravel pathogenicity factors of the human pathogenic amoeba N. fowleri.</title>
        <authorList>
            <person name="Liechti N."/>
            <person name="Schurch N."/>
            <person name="Bruggmann R."/>
            <person name="Wittwer M."/>
        </authorList>
    </citation>
    <scope>NUCLEOTIDE SEQUENCE [LARGE SCALE GENOMIC DNA]</scope>
    <source>
        <strain evidence="2 3">ATCC 30569</strain>
    </source>
</reference>
<dbReference type="AlphaFoldDB" id="A0AA88KEL9"/>
<dbReference type="SUPFAM" id="SSF81383">
    <property type="entry name" value="F-box domain"/>
    <property type="match status" value="1"/>
</dbReference>
<evidence type="ECO:0000259" key="1">
    <source>
        <dbReference type="Pfam" id="PF12937"/>
    </source>
</evidence>
<evidence type="ECO:0000313" key="3">
    <source>
        <dbReference type="Proteomes" id="UP000816034"/>
    </source>
</evidence>
<dbReference type="Pfam" id="PF12937">
    <property type="entry name" value="F-box-like"/>
    <property type="match status" value="1"/>
</dbReference>
<organism evidence="2 3">
    <name type="scientific">Naegleria lovaniensis</name>
    <name type="common">Amoeba</name>
    <dbReference type="NCBI Taxonomy" id="51637"/>
    <lineage>
        <taxon>Eukaryota</taxon>
        <taxon>Discoba</taxon>
        <taxon>Heterolobosea</taxon>
        <taxon>Tetramitia</taxon>
        <taxon>Eutetramitia</taxon>
        <taxon>Vahlkampfiidae</taxon>
        <taxon>Naegleria</taxon>
    </lineage>
</organism>
<dbReference type="Proteomes" id="UP000816034">
    <property type="component" value="Unassembled WGS sequence"/>
</dbReference>
<proteinExistence type="predicted"/>
<dbReference type="Gene3D" id="1.20.1280.50">
    <property type="match status" value="1"/>
</dbReference>
<feature type="domain" description="F-box" evidence="1">
    <location>
        <begin position="12"/>
        <end position="50"/>
    </location>
</feature>
<keyword evidence="3" id="KW-1185">Reference proteome</keyword>
<comment type="caution">
    <text evidence="2">The sequence shown here is derived from an EMBL/GenBank/DDBJ whole genome shotgun (WGS) entry which is preliminary data.</text>
</comment>
<accession>A0AA88KEL9</accession>
<dbReference type="InterPro" id="IPR001810">
    <property type="entry name" value="F-box_dom"/>
</dbReference>
<sequence length="382" mass="45278">MKSSLECGNDELFSIFQFLDPQSILNSCVRVSQRWKQVACCNALWKYFCNSILMNDVFEWNLELERCREKAHPHSSDHHVDEVYQSDNNSDHDGICRNEYYWYDMFRALFRIPIVKSFTIMGKEKSMQYKWSQLQDSFDFHVIPLDPFNLEYAIQDCSEDYQNEDEQAAWFSEYAQRKRVLQYGWKYMYAKIATLLSILSSGSHCTPNPWNDKLILSSFEYDDNDKTWQVKKSTTISVAAFCISQLFPESGTKKLRDLMSISLNDTRDCRMSISPNIEDSSHAKPFCFFEYMDEYFSENTSSEQEGDRIELAENDTCSSTCGDTTVTKTTYCWYDYLDDRYEHFLWLPMLFNAGGCVRTYTYKAIYLEQNLMRVERYYELEY</sequence>
<protein>
    <recommendedName>
        <fullName evidence="1">F-box domain-containing protein</fullName>
    </recommendedName>
</protein>
<dbReference type="RefSeq" id="XP_044542515.1">
    <property type="nucleotide sequence ID" value="XM_044687948.1"/>
</dbReference>
<dbReference type="GeneID" id="68104661"/>
<dbReference type="EMBL" id="PYSW02000056">
    <property type="protein sequence ID" value="KAG2373341.1"/>
    <property type="molecule type" value="Genomic_DNA"/>
</dbReference>